<evidence type="ECO:0000256" key="1">
    <source>
        <dbReference type="ARBA" id="ARBA00013191"/>
    </source>
</evidence>
<dbReference type="Gene3D" id="3.40.47.10">
    <property type="match status" value="2"/>
</dbReference>
<dbReference type="CDD" id="cd00834">
    <property type="entry name" value="KAS_I_II"/>
    <property type="match status" value="1"/>
</dbReference>
<sequence length="456" mass="50387">MNSKNRDWTWSVATSFGVIEALKDQGIWRWDSVLRSARQHAKHSIGSLSNANNKLSSSSSSSAPKLRDEIKSKQSEESLRTVMFLSYEDVDSIYASNEDFKNMKEKERVRGTHLLEYFVSRCNEIGVSCQAWIRQGDPKDVILNEVKRLRPDLLVVGSRGLGPFQKYVLGLGMVTPLGCGVDKTWNQLIDGKCGIRALRLEDLKMNSFDSETQLTTFDQLTSKVAAVVPTGTNKGEFNEELWLNSKEHRSMTRFVAYALCAAEEALRDSNWFPTEQEHKERTGVSIGGGIGSVSDMLDSAQLICEKRLRRLSPFFVPRILINMASVTACATGSHSIGDAMRMIQFGDADVMVTGGTESSIDALSIAGFCRSRALTTKYNSLPQEASRPFDSGRDGIGEGSGVLVLEELEHAKNRGAKIYAEIRGYGMSGDAYHITQPPSDGRGAILAMTRALRQVF</sequence>
<feature type="region of interest" description="Disordered" evidence="3">
    <location>
        <begin position="45"/>
        <end position="74"/>
    </location>
</feature>
<evidence type="ECO:0000313" key="5">
    <source>
        <dbReference type="EMBL" id="KAI5412841.1"/>
    </source>
</evidence>
<organism evidence="5 6">
    <name type="scientific">Pisum sativum</name>
    <name type="common">Garden pea</name>
    <name type="synonym">Lathyrus oleraceus</name>
    <dbReference type="NCBI Taxonomy" id="3888"/>
    <lineage>
        <taxon>Eukaryota</taxon>
        <taxon>Viridiplantae</taxon>
        <taxon>Streptophyta</taxon>
        <taxon>Embryophyta</taxon>
        <taxon>Tracheophyta</taxon>
        <taxon>Spermatophyta</taxon>
        <taxon>Magnoliopsida</taxon>
        <taxon>eudicotyledons</taxon>
        <taxon>Gunneridae</taxon>
        <taxon>Pentapetalae</taxon>
        <taxon>rosids</taxon>
        <taxon>fabids</taxon>
        <taxon>Fabales</taxon>
        <taxon>Fabaceae</taxon>
        <taxon>Papilionoideae</taxon>
        <taxon>50 kb inversion clade</taxon>
        <taxon>NPAAA clade</taxon>
        <taxon>Hologalegina</taxon>
        <taxon>IRL clade</taxon>
        <taxon>Fabeae</taxon>
        <taxon>Lathyrus</taxon>
    </lineage>
</organism>
<dbReference type="GO" id="GO:0006633">
    <property type="term" value="P:fatty acid biosynthetic process"/>
    <property type="evidence" value="ECO:0007669"/>
    <property type="project" value="TreeGrafter"/>
</dbReference>
<dbReference type="FunFam" id="3.40.47.10:FF:000024">
    <property type="entry name" value="3-oxoacyl-[acyl-carrier-protein] synthase, mitochondrial"/>
    <property type="match status" value="1"/>
</dbReference>
<protein>
    <recommendedName>
        <fullName evidence="1">beta-ketoacyl-[acyl-carrier-protein] synthase I</fullName>
        <ecNumber evidence="1">2.3.1.41</ecNumber>
    </recommendedName>
</protein>
<dbReference type="EMBL" id="JAMSHJ010000005">
    <property type="protein sequence ID" value="KAI5412841.1"/>
    <property type="molecule type" value="Genomic_DNA"/>
</dbReference>
<proteinExistence type="predicted"/>
<dbReference type="CDD" id="cd00293">
    <property type="entry name" value="USP-like"/>
    <property type="match status" value="1"/>
</dbReference>
<feature type="compositionally biased region" description="Low complexity" evidence="3">
    <location>
        <begin position="47"/>
        <end position="63"/>
    </location>
</feature>
<reference evidence="5 6" key="1">
    <citation type="journal article" date="2022" name="Nat. Genet.">
        <title>Improved pea reference genome and pan-genome highlight genomic features and evolutionary characteristics.</title>
        <authorList>
            <person name="Yang T."/>
            <person name="Liu R."/>
            <person name="Luo Y."/>
            <person name="Hu S."/>
            <person name="Wang D."/>
            <person name="Wang C."/>
            <person name="Pandey M.K."/>
            <person name="Ge S."/>
            <person name="Xu Q."/>
            <person name="Li N."/>
            <person name="Li G."/>
            <person name="Huang Y."/>
            <person name="Saxena R.K."/>
            <person name="Ji Y."/>
            <person name="Li M."/>
            <person name="Yan X."/>
            <person name="He Y."/>
            <person name="Liu Y."/>
            <person name="Wang X."/>
            <person name="Xiang C."/>
            <person name="Varshney R.K."/>
            <person name="Ding H."/>
            <person name="Gao S."/>
            <person name="Zong X."/>
        </authorList>
    </citation>
    <scope>NUCLEOTIDE SEQUENCE [LARGE SCALE GENOMIC DNA]</scope>
    <source>
        <strain evidence="5 6">cv. Zhongwan 6</strain>
    </source>
</reference>
<dbReference type="InterPro" id="IPR022251">
    <property type="entry name" value="DUF3774_wound-induced"/>
</dbReference>
<evidence type="ECO:0000256" key="2">
    <source>
        <dbReference type="ARBA" id="ARBA00022679"/>
    </source>
</evidence>
<dbReference type="PANTHER" id="PTHR11712:SF297">
    <property type="entry name" value="3-OXOACYL-[ACYL-CARRIER-PROTEIN] SYNTHASE, MITOCHONDRIAL"/>
    <property type="match status" value="1"/>
</dbReference>
<dbReference type="Pfam" id="PF00109">
    <property type="entry name" value="ketoacyl-synt"/>
    <property type="match status" value="1"/>
</dbReference>
<dbReference type="SUPFAM" id="SSF52402">
    <property type="entry name" value="Adenine nucleotide alpha hydrolases-like"/>
    <property type="match status" value="1"/>
</dbReference>
<dbReference type="InterPro" id="IPR000794">
    <property type="entry name" value="Beta-ketoacyl_synthase"/>
</dbReference>
<dbReference type="InterPro" id="IPR020841">
    <property type="entry name" value="PKS_Beta-ketoAc_synthase_dom"/>
</dbReference>
<dbReference type="AlphaFoldDB" id="A0A9D4X2B7"/>
<accession>A0A9D4X2B7</accession>
<dbReference type="InterPro" id="IPR014030">
    <property type="entry name" value="Ketoacyl_synth_N"/>
</dbReference>
<dbReference type="GO" id="GO:0004315">
    <property type="term" value="F:3-oxoacyl-[acyl-carrier-protein] synthase activity"/>
    <property type="evidence" value="ECO:0007669"/>
    <property type="project" value="UniProtKB-EC"/>
</dbReference>
<keyword evidence="2" id="KW-0808">Transferase</keyword>
<dbReference type="PROSITE" id="PS52004">
    <property type="entry name" value="KS3_2"/>
    <property type="match status" value="1"/>
</dbReference>
<keyword evidence="6" id="KW-1185">Reference proteome</keyword>
<feature type="compositionally biased region" description="Basic and acidic residues" evidence="3">
    <location>
        <begin position="65"/>
        <end position="74"/>
    </location>
</feature>
<dbReference type="InterPro" id="IPR014729">
    <property type="entry name" value="Rossmann-like_a/b/a_fold"/>
</dbReference>
<gene>
    <name evidence="5" type="ORF">KIW84_057462</name>
</gene>
<dbReference type="Gramene" id="Psat05G0746200-T1">
    <property type="protein sequence ID" value="KAI5412841.1"/>
    <property type="gene ID" value="KIW84_057462"/>
</dbReference>
<feature type="domain" description="Ketosynthase family 3 (KS3)" evidence="4">
    <location>
        <begin position="163"/>
        <end position="456"/>
    </location>
</feature>
<evidence type="ECO:0000259" key="4">
    <source>
        <dbReference type="PROSITE" id="PS52004"/>
    </source>
</evidence>
<dbReference type="GO" id="GO:0005739">
    <property type="term" value="C:mitochondrion"/>
    <property type="evidence" value="ECO:0007669"/>
    <property type="project" value="TreeGrafter"/>
</dbReference>
<dbReference type="Gene3D" id="3.40.50.620">
    <property type="entry name" value="HUPs"/>
    <property type="match status" value="1"/>
</dbReference>
<dbReference type="SUPFAM" id="SSF53901">
    <property type="entry name" value="Thiolase-like"/>
    <property type="match status" value="2"/>
</dbReference>
<dbReference type="Proteomes" id="UP001058974">
    <property type="component" value="Chromosome 5"/>
</dbReference>
<dbReference type="Pfam" id="PF12609">
    <property type="entry name" value="DUF3774"/>
    <property type="match status" value="1"/>
</dbReference>
<dbReference type="EC" id="2.3.1.41" evidence="1"/>
<dbReference type="PANTHER" id="PTHR11712">
    <property type="entry name" value="POLYKETIDE SYNTHASE-RELATED"/>
    <property type="match status" value="1"/>
</dbReference>
<evidence type="ECO:0000313" key="6">
    <source>
        <dbReference type="Proteomes" id="UP001058974"/>
    </source>
</evidence>
<comment type="caution">
    <text evidence="5">The sequence shown here is derived from an EMBL/GenBank/DDBJ whole genome shotgun (WGS) entry which is preliminary data.</text>
</comment>
<dbReference type="InterPro" id="IPR016039">
    <property type="entry name" value="Thiolase-like"/>
</dbReference>
<evidence type="ECO:0000256" key="3">
    <source>
        <dbReference type="SAM" id="MobiDB-lite"/>
    </source>
</evidence>
<name>A0A9D4X2B7_PEA</name>